<dbReference type="Proteomes" id="UP001165393">
    <property type="component" value="Unassembled WGS sequence"/>
</dbReference>
<dbReference type="AlphaFoldDB" id="A0AA41W640"/>
<evidence type="ECO:0000256" key="1">
    <source>
        <dbReference type="SAM" id="SignalP"/>
    </source>
</evidence>
<dbReference type="RefSeq" id="WP_251260728.1">
    <property type="nucleotide sequence ID" value="NZ_JAMQGP010000002.1"/>
</dbReference>
<feature type="chain" id="PRO_5041327314" evidence="1">
    <location>
        <begin position="19"/>
        <end position="252"/>
    </location>
</feature>
<keyword evidence="3" id="KW-1185">Reference proteome</keyword>
<dbReference type="PROSITE" id="PS51257">
    <property type="entry name" value="PROKAR_LIPOPROTEIN"/>
    <property type="match status" value="1"/>
</dbReference>
<gene>
    <name evidence="2" type="ORF">NAF29_06825</name>
</gene>
<evidence type="ECO:0000313" key="2">
    <source>
        <dbReference type="EMBL" id="MCM2679382.1"/>
    </source>
</evidence>
<name>A0AA41W640_9GAMM</name>
<organism evidence="2 3">
    <name type="scientific">Echinimonas agarilytica</name>
    <dbReference type="NCBI Taxonomy" id="1215918"/>
    <lineage>
        <taxon>Bacteria</taxon>
        <taxon>Pseudomonadati</taxon>
        <taxon>Pseudomonadota</taxon>
        <taxon>Gammaproteobacteria</taxon>
        <taxon>Alteromonadales</taxon>
        <taxon>Echinimonadaceae</taxon>
        <taxon>Echinimonas</taxon>
    </lineage>
</organism>
<reference evidence="2 3" key="1">
    <citation type="journal article" date="2013" name="Antonie Van Leeuwenhoek">
        <title>Echinimonas agarilytica gen. nov., sp. nov., a new gammaproteobacterium isolated from the sea urchin Strongylocentrotus intermedius.</title>
        <authorList>
            <person name="Nedashkovskaya O.I."/>
            <person name="Stenkova A.M."/>
            <person name="Zhukova N.V."/>
            <person name="Van Trappen S."/>
            <person name="Lee J.S."/>
            <person name="Kim S.B."/>
        </authorList>
    </citation>
    <scope>NUCLEOTIDE SEQUENCE [LARGE SCALE GENOMIC DNA]</scope>
    <source>
        <strain evidence="2 3">KMM 6351</strain>
    </source>
</reference>
<feature type="signal peptide" evidence="1">
    <location>
        <begin position="1"/>
        <end position="18"/>
    </location>
</feature>
<proteinExistence type="predicted"/>
<dbReference type="EMBL" id="JAMQGP010000002">
    <property type="protein sequence ID" value="MCM2679382.1"/>
    <property type="molecule type" value="Genomic_DNA"/>
</dbReference>
<evidence type="ECO:0000313" key="3">
    <source>
        <dbReference type="Proteomes" id="UP001165393"/>
    </source>
</evidence>
<keyword evidence="1" id="KW-0732">Signal</keyword>
<protein>
    <submittedName>
        <fullName evidence="2">Uncharacterized protein</fullName>
    </submittedName>
</protein>
<sequence>MKLLHFTTLALCSAVLIACKTTPSEEVEQQAKVYISNVLTDTTLYSVDKTNRDGSSKSTFGITYSDIQPLPVGAGAWISVAQTGANSDKFDWRLDSANGPQVLHRDTNTEFGRGVAFVINNTDLQLTGNSIFSFEYFSKDADPSTPNKLPMLSYRVWGVPSESWDGIFQMTAGNGEWAAAGASKANIPNAKDLVSKSKLGIADDWKKVEVTADVTGMQWIFVSFGHTFREKTVDKKKLEQYLGIRNVFVPSP</sequence>
<accession>A0AA41W640</accession>
<comment type="caution">
    <text evidence="2">The sequence shown here is derived from an EMBL/GenBank/DDBJ whole genome shotgun (WGS) entry which is preliminary data.</text>
</comment>